<feature type="domain" description="RNA polymerase Rpb5 N-terminal" evidence="6">
    <location>
        <begin position="1"/>
        <end position="53"/>
    </location>
</feature>
<evidence type="ECO:0000259" key="6">
    <source>
        <dbReference type="Pfam" id="PF03871"/>
    </source>
</evidence>
<evidence type="ECO:0000313" key="8">
    <source>
        <dbReference type="Proteomes" id="UP000242715"/>
    </source>
</evidence>
<protein>
    <recommendedName>
        <fullName evidence="9">RNA polymerase subunit H/Rpb5 C-terminal domain-containing protein</fullName>
    </recommendedName>
</protein>
<dbReference type="EMBL" id="DF974093">
    <property type="protein sequence ID" value="GAU44996.1"/>
    <property type="molecule type" value="Genomic_DNA"/>
</dbReference>
<dbReference type="OrthoDB" id="248779at2759"/>
<feature type="domain" description="RNA polymerase subunit H/Rpb5 C-terminal" evidence="5">
    <location>
        <begin position="92"/>
        <end position="117"/>
    </location>
</feature>
<evidence type="ECO:0000259" key="5">
    <source>
        <dbReference type="Pfam" id="PF01191"/>
    </source>
</evidence>
<dbReference type="Gene3D" id="3.40.1340.10">
    <property type="entry name" value="RNA polymerase, Rpb5, N-terminal domain"/>
    <property type="match status" value="1"/>
</dbReference>
<dbReference type="GO" id="GO:0005666">
    <property type="term" value="C:RNA polymerase III complex"/>
    <property type="evidence" value="ECO:0007669"/>
    <property type="project" value="TreeGrafter"/>
</dbReference>
<dbReference type="PANTHER" id="PTHR10535:SF0">
    <property type="entry name" value="DNA-DIRECTED RNA POLYMERASES I, II, AND III SUBUNIT RPABC1"/>
    <property type="match status" value="1"/>
</dbReference>
<dbReference type="InterPro" id="IPR005571">
    <property type="entry name" value="RNA_pol_Rpb5_N"/>
</dbReference>
<comment type="similarity">
    <text evidence="4">Belongs to the archaeal Rpo5/eukaryotic RPB5 RNA polymerase subunit family.</text>
</comment>
<evidence type="ECO:0000256" key="1">
    <source>
        <dbReference type="ARBA" id="ARBA00004123"/>
    </source>
</evidence>
<dbReference type="GO" id="GO:0006366">
    <property type="term" value="P:transcription by RNA polymerase II"/>
    <property type="evidence" value="ECO:0007669"/>
    <property type="project" value="TreeGrafter"/>
</dbReference>
<dbReference type="Proteomes" id="UP000242715">
    <property type="component" value="Unassembled WGS sequence"/>
</dbReference>
<evidence type="ECO:0000256" key="2">
    <source>
        <dbReference type="ARBA" id="ARBA00023163"/>
    </source>
</evidence>
<evidence type="ECO:0000256" key="3">
    <source>
        <dbReference type="ARBA" id="ARBA00023242"/>
    </source>
</evidence>
<dbReference type="GO" id="GO:0005665">
    <property type="term" value="C:RNA polymerase II, core complex"/>
    <property type="evidence" value="ECO:0007669"/>
    <property type="project" value="TreeGrafter"/>
</dbReference>
<proteinExistence type="inferred from homology"/>
<dbReference type="SUPFAM" id="SSF53036">
    <property type="entry name" value="Eukaryotic RPB5 N-terminal domain"/>
    <property type="match status" value="1"/>
</dbReference>
<dbReference type="AlphaFoldDB" id="A0A2Z6NN31"/>
<dbReference type="GO" id="GO:0003677">
    <property type="term" value="F:DNA binding"/>
    <property type="evidence" value="ECO:0007669"/>
    <property type="project" value="InterPro"/>
</dbReference>
<dbReference type="GO" id="GO:0006362">
    <property type="term" value="P:transcription elongation by RNA polymerase I"/>
    <property type="evidence" value="ECO:0007669"/>
    <property type="project" value="TreeGrafter"/>
</dbReference>
<dbReference type="Pfam" id="PF03871">
    <property type="entry name" value="RNA_pol_Rpb5_N"/>
    <property type="match status" value="1"/>
</dbReference>
<dbReference type="GO" id="GO:0042797">
    <property type="term" value="P:tRNA transcription by RNA polymerase III"/>
    <property type="evidence" value="ECO:0007669"/>
    <property type="project" value="TreeGrafter"/>
</dbReference>
<accession>A0A2Z6NN31</accession>
<dbReference type="SUPFAM" id="SSF55287">
    <property type="entry name" value="RPB5-like RNA polymerase subunit"/>
    <property type="match status" value="1"/>
</dbReference>
<organism evidence="7 8">
    <name type="scientific">Trifolium subterraneum</name>
    <name type="common">Subterranean clover</name>
    <dbReference type="NCBI Taxonomy" id="3900"/>
    <lineage>
        <taxon>Eukaryota</taxon>
        <taxon>Viridiplantae</taxon>
        <taxon>Streptophyta</taxon>
        <taxon>Embryophyta</taxon>
        <taxon>Tracheophyta</taxon>
        <taxon>Spermatophyta</taxon>
        <taxon>Magnoliopsida</taxon>
        <taxon>eudicotyledons</taxon>
        <taxon>Gunneridae</taxon>
        <taxon>Pentapetalae</taxon>
        <taxon>rosids</taxon>
        <taxon>fabids</taxon>
        <taxon>Fabales</taxon>
        <taxon>Fabaceae</taxon>
        <taxon>Papilionoideae</taxon>
        <taxon>50 kb inversion clade</taxon>
        <taxon>NPAAA clade</taxon>
        <taxon>Hologalegina</taxon>
        <taxon>IRL clade</taxon>
        <taxon>Trifolieae</taxon>
        <taxon>Trifolium</taxon>
    </lineage>
</organism>
<evidence type="ECO:0000256" key="4">
    <source>
        <dbReference type="ARBA" id="ARBA00025765"/>
    </source>
</evidence>
<comment type="subcellular location">
    <subcellularLocation>
        <location evidence="1">Nucleus</location>
    </subcellularLocation>
</comment>
<keyword evidence="2" id="KW-0804">Transcription</keyword>
<reference evidence="8" key="1">
    <citation type="journal article" date="2017" name="Front. Plant Sci.">
        <title>Climate Clever Clovers: New Paradigm to Reduce the Environmental Footprint of Ruminants by Breeding Low Methanogenic Forages Utilizing Haplotype Variation.</title>
        <authorList>
            <person name="Kaur P."/>
            <person name="Appels R."/>
            <person name="Bayer P.E."/>
            <person name="Keeble-Gagnere G."/>
            <person name="Wang J."/>
            <person name="Hirakawa H."/>
            <person name="Shirasawa K."/>
            <person name="Vercoe P."/>
            <person name="Stefanova K."/>
            <person name="Durmic Z."/>
            <person name="Nichols P."/>
            <person name="Revell C."/>
            <person name="Isobe S.N."/>
            <person name="Edwards D."/>
            <person name="Erskine W."/>
        </authorList>
    </citation>
    <scope>NUCLEOTIDE SEQUENCE [LARGE SCALE GENOMIC DNA]</scope>
    <source>
        <strain evidence="8">cv. Daliak</strain>
    </source>
</reference>
<evidence type="ECO:0000313" key="7">
    <source>
        <dbReference type="EMBL" id="GAU44996.1"/>
    </source>
</evidence>
<keyword evidence="3" id="KW-0539">Nucleus</keyword>
<name>A0A2Z6NN31_TRISU</name>
<dbReference type="InterPro" id="IPR035913">
    <property type="entry name" value="RPB5-like_sf"/>
</dbReference>
<dbReference type="InterPro" id="IPR014381">
    <property type="entry name" value="Arch_Rpo5/euc_Rpb5"/>
</dbReference>
<gene>
    <name evidence="7" type="ORF">TSUD_87870</name>
</gene>
<dbReference type="PANTHER" id="PTHR10535">
    <property type="entry name" value="DNA-DIRECTED RNA POLYMERASES I, II, AND III SUBUNIT RPABC1"/>
    <property type="match status" value="1"/>
</dbReference>
<dbReference type="Pfam" id="PF01191">
    <property type="entry name" value="RNA_pol_Rpb5_C"/>
    <property type="match status" value="1"/>
</dbReference>
<evidence type="ECO:0008006" key="9">
    <source>
        <dbReference type="Google" id="ProtNLM"/>
    </source>
</evidence>
<sequence length="157" mass="18603">MSKHEFKEKYGKDMKREDLIINKSKKDKPSDQIYVFFLDEFEVSINVLRTCTNRKKSENVYRAILVCQSSLTDASRNFIVFKIAFFRRHNWFNIKDHVLVPEHKVLTDTEKKTLLGEGSYIARYDGLNHGEVVQIIRLSEIARRYVTSRYVTSRYVT</sequence>
<dbReference type="GO" id="GO:0005736">
    <property type="term" value="C:RNA polymerase I complex"/>
    <property type="evidence" value="ECO:0007669"/>
    <property type="project" value="TreeGrafter"/>
</dbReference>
<dbReference type="InterPro" id="IPR036710">
    <property type="entry name" value="RNA_pol_Rpb5_N_sf"/>
</dbReference>
<keyword evidence="8" id="KW-1185">Reference proteome</keyword>
<dbReference type="InterPro" id="IPR000783">
    <property type="entry name" value="RNA_pol_subH/Rpb5_C"/>
</dbReference>
<dbReference type="GO" id="GO:0003899">
    <property type="term" value="F:DNA-directed RNA polymerase activity"/>
    <property type="evidence" value="ECO:0007669"/>
    <property type="project" value="InterPro"/>
</dbReference>